<gene>
    <name evidence="1" type="primary">cbgA</name>
    <name evidence="1" type="ORF">SRLFYP117_00770</name>
</gene>
<organism evidence="1">
    <name type="scientific">Streptococcus oralis</name>
    <dbReference type="NCBI Taxonomy" id="1303"/>
    <lineage>
        <taxon>Bacteria</taxon>
        <taxon>Bacillati</taxon>
        <taxon>Bacillota</taxon>
        <taxon>Bacilli</taxon>
        <taxon>Lactobacillales</taxon>
        <taxon>Streptococcaceae</taxon>
        <taxon>Streptococcus</taxon>
    </lineage>
</organism>
<dbReference type="AlphaFoldDB" id="A0A6N3B9R5"/>
<dbReference type="InterPro" id="IPR008979">
    <property type="entry name" value="Galactose-bd-like_sf"/>
</dbReference>
<dbReference type="SUPFAM" id="SSF49785">
    <property type="entry name" value="Galactose-binding domain-like"/>
    <property type="match status" value="1"/>
</dbReference>
<reference evidence="1" key="1">
    <citation type="submission" date="2019-11" db="EMBL/GenBank/DDBJ databases">
        <authorList>
            <person name="Feng L."/>
        </authorList>
    </citation>
    <scope>NUCLEOTIDE SEQUENCE</scope>
    <source>
        <strain evidence="1">SrubneriLFYP117</strain>
    </source>
</reference>
<dbReference type="EMBL" id="CACRUL010000014">
    <property type="protein sequence ID" value="VYT99803.1"/>
    <property type="molecule type" value="Genomic_DNA"/>
</dbReference>
<keyword evidence="1" id="KW-0378">Hydrolase</keyword>
<accession>A0A6N3B9R5</accession>
<name>A0A6N3B9R5_STROR</name>
<protein>
    <submittedName>
        <fullName evidence="1">Beta-galactosidase</fullName>
        <ecNumber evidence="1">3.2.1.23</ecNumber>
    </submittedName>
</protein>
<sequence length="265" mass="31307">MMKNFEVEYSWLKNSIIKGINQLPEHSEHYFYNKYVDIKQFEYIQMDMMHLNSNWIYKIPDFNTKTSNNEQELVTLFNNFKAEDTLINKKNILKLRSFNFPFYIWLNGSFVGFSKGFERYLEFEITNLLRPDSNELIIKVFPNKEETTSDDVMLDSLLDKISESIIYNIPNLHVYDFNVILENKQKFNKSAITIDCLLNGNSKSAIIGIYVYDKERKIILKDNVDYTNKLEKKYNLDINYLAISFIKLLVIDDGTVVETAIKKVN</sequence>
<keyword evidence="1" id="KW-0326">Glycosidase</keyword>
<dbReference type="RefSeq" id="WP_422070383.1">
    <property type="nucleotide sequence ID" value="NZ_CACRUL010000014.1"/>
</dbReference>
<dbReference type="Gene3D" id="2.60.120.260">
    <property type="entry name" value="Galactose-binding domain-like"/>
    <property type="match status" value="1"/>
</dbReference>
<dbReference type="GO" id="GO:0004565">
    <property type="term" value="F:beta-galactosidase activity"/>
    <property type="evidence" value="ECO:0007669"/>
    <property type="project" value="UniProtKB-EC"/>
</dbReference>
<dbReference type="EC" id="3.2.1.23" evidence="1"/>
<proteinExistence type="predicted"/>
<evidence type="ECO:0000313" key="1">
    <source>
        <dbReference type="EMBL" id="VYT99803.1"/>
    </source>
</evidence>